<feature type="repeat" description="NHL" evidence="10">
    <location>
        <begin position="548"/>
        <end position="591"/>
    </location>
</feature>
<dbReference type="FunFam" id="2.40.10.500:FF:000001">
    <property type="entry name" value="tripartite motif-containing protein 3-like"/>
    <property type="match status" value="1"/>
</dbReference>
<dbReference type="EMBL" id="OV696697">
    <property type="protein sequence ID" value="CAH1240996.1"/>
    <property type="molecule type" value="Genomic_DNA"/>
</dbReference>
<keyword evidence="7 9" id="KW-0863">Zinc-finger</keyword>
<dbReference type="Pfam" id="PF00643">
    <property type="entry name" value="zf-B_box"/>
    <property type="match status" value="1"/>
</dbReference>
<dbReference type="InterPro" id="IPR001258">
    <property type="entry name" value="NHL_repeat"/>
</dbReference>
<evidence type="ECO:0000256" key="2">
    <source>
        <dbReference type="ARBA" id="ARBA00008518"/>
    </source>
</evidence>
<dbReference type="SUPFAM" id="SSF101898">
    <property type="entry name" value="NHL repeat"/>
    <property type="match status" value="1"/>
</dbReference>
<proteinExistence type="inferred from homology"/>
<evidence type="ECO:0000256" key="4">
    <source>
        <dbReference type="ARBA" id="ARBA00022553"/>
    </source>
</evidence>
<dbReference type="OrthoDB" id="6105938at2759"/>
<keyword evidence="5" id="KW-0479">Metal-binding</keyword>
<dbReference type="InterPro" id="IPR013083">
    <property type="entry name" value="Znf_RING/FYVE/PHD"/>
</dbReference>
<organism evidence="14 15">
    <name type="scientific">Branchiostoma lanceolatum</name>
    <name type="common">Common lancelet</name>
    <name type="synonym">Amphioxus lanceolatum</name>
    <dbReference type="NCBI Taxonomy" id="7740"/>
    <lineage>
        <taxon>Eukaryota</taxon>
        <taxon>Metazoa</taxon>
        <taxon>Chordata</taxon>
        <taxon>Cephalochordata</taxon>
        <taxon>Leptocardii</taxon>
        <taxon>Amphioxiformes</taxon>
        <taxon>Branchiostomatidae</taxon>
        <taxon>Branchiostoma</taxon>
    </lineage>
</organism>
<evidence type="ECO:0000256" key="11">
    <source>
        <dbReference type="SAM" id="Coils"/>
    </source>
</evidence>
<feature type="domain" description="B box-type" evidence="13">
    <location>
        <begin position="99"/>
        <end position="140"/>
    </location>
</feature>
<evidence type="ECO:0000256" key="3">
    <source>
        <dbReference type="ARBA" id="ARBA00012483"/>
    </source>
</evidence>
<feature type="repeat" description="NHL" evidence="10">
    <location>
        <begin position="355"/>
        <end position="395"/>
    </location>
</feature>
<dbReference type="Gene3D" id="2.120.10.30">
    <property type="entry name" value="TolB, C-terminal domain"/>
    <property type="match status" value="1"/>
</dbReference>
<dbReference type="PROSITE" id="PS50119">
    <property type="entry name" value="ZF_BBOX"/>
    <property type="match status" value="1"/>
</dbReference>
<evidence type="ECO:0000256" key="9">
    <source>
        <dbReference type="PROSITE-ProRule" id="PRU00024"/>
    </source>
</evidence>
<comment type="catalytic activity">
    <reaction evidence="1">
        <text>S-ubiquitinyl-[E2 ubiquitin-conjugating enzyme]-L-cysteine + [acceptor protein]-L-lysine = [E2 ubiquitin-conjugating enzyme]-L-cysteine + N(6)-ubiquitinyl-[acceptor protein]-L-lysine.</text>
        <dbReference type="EC" id="2.3.2.27"/>
    </reaction>
</comment>
<evidence type="ECO:0000256" key="8">
    <source>
        <dbReference type="ARBA" id="ARBA00022833"/>
    </source>
</evidence>
<feature type="domain" description="RING-type" evidence="12">
    <location>
        <begin position="18"/>
        <end position="58"/>
    </location>
</feature>
<dbReference type="CDD" id="cd19756">
    <property type="entry name" value="Bbox2"/>
    <property type="match status" value="1"/>
</dbReference>
<keyword evidence="6" id="KW-0677">Repeat</keyword>
<evidence type="ECO:0000256" key="6">
    <source>
        <dbReference type="ARBA" id="ARBA00022737"/>
    </source>
</evidence>
<evidence type="ECO:0000259" key="12">
    <source>
        <dbReference type="PROSITE" id="PS50089"/>
    </source>
</evidence>
<dbReference type="PROSITE" id="PS51125">
    <property type="entry name" value="NHL"/>
    <property type="match status" value="3"/>
</dbReference>
<dbReference type="PANTHER" id="PTHR24104">
    <property type="entry name" value="E3 UBIQUITIN-PROTEIN LIGASE NHLRC1-RELATED"/>
    <property type="match status" value="1"/>
</dbReference>
<dbReference type="CDD" id="cd05819">
    <property type="entry name" value="NHL"/>
    <property type="match status" value="1"/>
</dbReference>
<protein>
    <recommendedName>
        <fullName evidence="3">RING-type E3 ubiquitin transferase</fullName>
        <ecNumber evidence="3">2.3.2.27</ecNumber>
    </recommendedName>
</protein>
<keyword evidence="8" id="KW-0862">Zinc</keyword>
<accession>A0A8J9W6J3</accession>
<feature type="coiled-coil region" evidence="11">
    <location>
        <begin position="191"/>
        <end position="247"/>
    </location>
</feature>
<feature type="repeat" description="NHL" evidence="10">
    <location>
        <begin position="502"/>
        <end position="544"/>
    </location>
</feature>
<keyword evidence="11" id="KW-0175">Coiled coil</keyword>
<dbReference type="PROSITE" id="PS50089">
    <property type="entry name" value="ZF_RING_2"/>
    <property type="match status" value="1"/>
</dbReference>
<dbReference type="InterPro" id="IPR027370">
    <property type="entry name" value="Znf-RING_euk"/>
</dbReference>
<dbReference type="Gene3D" id="3.30.40.10">
    <property type="entry name" value="Zinc/RING finger domain, C3HC4 (zinc finger)"/>
    <property type="match status" value="1"/>
</dbReference>
<dbReference type="SUPFAM" id="SSF57845">
    <property type="entry name" value="B-box zinc-binding domain"/>
    <property type="match status" value="1"/>
</dbReference>
<evidence type="ECO:0000259" key="13">
    <source>
        <dbReference type="PROSITE" id="PS50119"/>
    </source>
</evidence>
<dbReference type="PROSITE" id="PS00518">
    <property type="entry name" value="ZF_RING_1"/>
    <property type="match status" value="1"/>
</dbReference>
<evidence type="ECO:0000313" key="15">
    <source>
        <dbReference type="Proteomes" id="UP000838412"/>
    </source>
</evidence>
<dbReference type="InterPro" id="IPR001841">
    <property type="entry name" value="Znf_RING"/>
</dbReference>
<dbReference type="SMART" id="SM00336">
    <property type="entry name" value="BBOX"/>
    <property type="match status" value="1"/>
</dbReference>
<evidence type="ECO:0000313" key="14">
    <source>
        <dbReference type="EMBL" id="CAH1240996.1"/>
    </source>
</evidence>
<dbReference type="EC" id="2.3.2.27" evidence="3"/>
<dbReference type="PANTHER" id="PTHR24104:SF50">
    <property type="entry name" value="SMP-30_GLUCONOLACTONASE_LRE-LIKE REGION DOMAIN-CONTAINING PROTEIN"/>
    <property type="match status" value="1"/>
</dbReference>
<gene>
    <name evidence="14" type="primary">TRIM3</name>
    <name evidence="14" type="ORF">BLAG_LOCUS4796</name>
</gene>
<dbReference type="InterPro" id="IPR050952">
    <property type="entry name" value="TRIM-NHL_E3_ligases"/>
</dbReference>
<dbReference type="InterPro" id="IPR017907">
    <property type="entry name" value="Znf_RING_CS"/>
</dbReference>
<name>A0A8J9W6J3_BRALA</name>
<keyword evidence="4" id="KW-0597">Phosphoprotein</keyword>
<reference evidence="14" key="1">
    <citation type="submission" date="2022-01" db="EMBL/GenBank/DDBJ databases">
        <authorList>
            <person name="Braso-Vives M."/>
        </authorList>
    </citation>
    <scope>NUCLEOTIDE SEQUENCE</scope>
</reference>
<dbReference type="Pfam" id="PF17170">
    <property type="entry name" value="DUF5128"/>
    <property type="match status" value="1"/>
</dbReference>
<dbReference type="Pfam" id="PF01436">
    <property type="entry name" value="NHL"/>
    <property type="match status" value="1"/>
</dbReference>
<dbReference type="GO" id="GO:0000209">
    <property type="term" value="P:protein polyubiquitination"/>
    <property type="evidence" value="ECO:0007669"/>
    <property type="project" value="TreeGrafter"/>
</dbReference>
<dbReference type="InterPro" id="IPR000315">
    <property type="entry name" value="Znf_B-box"/>
</dbReference>
<dbReference type="InterPro" id="IPR011042">
    <property type="entry name" value="6-blade_b-propeller_TolB-like"/>
</dbReference>
<dbReference type="GO" id="GO:0043161">
    <property type="term" value="P:proteasome-mediated ubiquitin-dependent protein catabolic process"/>
    <property type="evidence" value="ECO:0007669"/>
    <property type="project" value="TreeGrafter"/>
</dbReference>
<evidence type="ECO:0000256" key="10">
    <source>
        <dbReference type="PROSITE-ProRule" id="PRU00504"/>
    </source>
</evidence>
<sequence>MAAAPSSLGTQICEELSCSICLELFTRPKVLPCQHTFCQDCLQDLASRRVPLQCPNCRQQVRLPPQGVATLPDNLMAASMCERLQNQATLSGETKEQPQSGNRCSFHPSEVLKVYCKQCHIPVCDQCLEETHDDHRTTTIKKAAQERSSTVQASINEGRNILESYLSFIRSLRGEEKTLNEQKQQRDNSIIQAYNQTVQKLTENKDLLLSESQQNHSKNLEKIQTERDRVLADLNELSAACDRAEQELQQGWVEFLSQQTALTEVVGKYRGKAAPTPVQTQPAVFQPTDTPVPVLGHVTAQSLPSAPIPAAPAPIPAAPAPIPTAPAASFGTARGRGHHHGNQRQWEHQPQNVTFGKGGSGIEQFQDACGVTVSEEGEIFVADWGNKRIQVFTLQGIFVRQFPTIVSSPLTQFLFGEQKMKPHDVTLDGKGNLWVVGKTHPGEFAVQYNKQGRVLGKFDLQKTRWFRGVAVDTRRNHILITQTTGDLCNPTHGEVLVFRPDGTLVRTVGQQQGMENPHYITVDGEGNILVSDYDNNCVYVYNEDGQFLFQFGGEGSGEGQLDNPSGICTDRAGNIIVADNGNRRVEMFDKTGGFLKHITTDMRAPQAVAMATKGQLVVTDVYNTVSIFHNY</sequence>
<dbReference type="GO" id="GO:0061630">
    <property type="term" value="F:ubiquitin protein ligase activity"/>
    <property type="evidence" value="ECO:0007669"/>
    <property type="project" value="UniProtKB-EC"/>
</dbReference>
<dbReference type="FunFam" id="2.120.10.30:FF:000192">
    <property type="entry name" value="Uncharacterized protein"/>
    <property type="match status" value="1"/>
</dbReference>
<dbReference type="SUPFAM" id="SSF57850">
    <property type="entry name" value="RING/U-box"/>
    <property type="match status" value="1"/>
</dbReference>
<dbReference type="Proteomes" id="UP000838412">
    <property type="component" value="Chromosome 12"/>
</dbReference>
<comment type="similarity">
    <text evidence="2">Belongs to the TRIM/RBCC family.</text>
</comment>
<dbReference type="FunFam" id="3.30.160.60:FF:002399">
    <property type="entry name" value="Predicted protein"/>
    <property type="match status" value="1"/>
</dbReference>
<dbReference type="Pfam" id="PF13445">
    <property type="entry name" value="zf-RING_UBOX"/>
    <property type="match status" value="1"/>
</dbReference>
<evidence type="ECO:0000256" key="5">
    <source>
        <dbReference type="ARBA" id="ARBA00022723"/>
    </source>
</evidence>
<dbReference type="AlphaFoldDB" id="A0A8J9W6J3"/>
<dbReference type="SMART" id="SM00184">
    <property type="entry name" value="RING"/>
    <property type="match status" value="1"/>
</dbReference>
<evidence type="ECO:0000256" key="1">
    <source>
        <dbReference type="ARBA" id="ARBA00000900"/>
    </source>
</evidence>
<evidence type="ECO:0000256" key="7">
    <source>
        <dbReference type="ARBA" id="ARBA00022771"/>
    </source>
</evidence>
<dbReference type="GO" id="GO:0008270">
    <property type="term" value="F:zinc ion binding"/>
    <property type="evidence" value="ECO:0007669"/>
    <property type="project" value="UniProtKB-KW"/>
</dbReference>
<dbReference type="Gene3D" id="3.30.160.60">
    <property type="entry name" value="Classic Zinc Finger"/>
    <property type="match status" value="1"/>
</dbReference>
<keyword evidence="15" id="KW-1185">Reference proteome</keyword>